<dbReference type="RefSeq" id="WP_203170971.1">
    <property type="nucleotide sequence ID" value="NZ_JAEVLS010000010.1"/>
</dbReference>
<comment type="caution">
    <text evidence="3">The sequence shown here is derived from an EMBL/GenBank/DDBJ whole genome shotgun (WGS) entry which is preliminary data.</text>
</comment>
<evidence type="ECO:0000313" key="4">
    <source>
        <dbReference type="Proteomes" id="UP000661077"/>
    </source>
</evidence>
<dbReference type="Proteomes" id="UP000661077">
    <property type="component" value="Unassembled WGS sequence"/>
</dbReference>
<proteinExistence type="inferred from homology"/>
<sequence>MLSRARVGFRTVVGVLAVLAAASSAAADKPQFLNSPRALELDRPFSEAVRAGDFLFLSGAIGEDPATGKLPAGGIQPEARQTLKNVKSVLEANGASLDDVVKCTVFLADIAEWPAFNTVYREFFKKPFPARSALAASGLAMNARVELECIAYVPQKGPR</sequence>
<evidence type="ECO:0000313" key="3">
    <source>
        <dbReference type="EMBL" id="MBM0108799.1"/>
    </source>
</evidence>
<feature type="signal peptide" evidence="2">
    <location>
        <begin position="1"/>
        <end position="26"/>
    </location>
</feature>
<keyword evidence="4" id="KW-1185">Reference proteome</keyword>
<evidence type="ECO:0000256" key="2">
    <source>
        <dbReference type="SAM" id="SignalP"/>
    </source>
</evidence>
<dbReference type="Pfam" id="PF01042">
    <property type="entry name" value="Ribonuc_L-PSP"/>
    <property type="match status" value="1"/>
</dbReference>
<dbReference type="InterPro" id="IPR006056">
    <property type="entry name" value="RidA"/>
</dbReference>
<dbReference type="SUPFAM" id="SSF55298">
    <property type="entry name" value="YjgF-like"/>
    <property type="match status" value="1"/>
</dbReference>
<dbReference type="Gene3D" id="3.30.1330.40">
    <property type="entry name" value="RutC-like"/>
    <property type="match status" value="1"/>
</dbReference>
<protein>
    <submittedName>
        <fullName evidence="3">RidA family protein</fullName>
    </submittedName>
</protein>
<gene>
    <name evidence="3" type="ORF">JM946_29050</name>
</gene>
<organism evidence="3 4">
    <name type="scientific">Steroidobacter gossypii</name>
    <dbReference type="NCBI Taxonomy" id="2805490"/>
    <lineage>
        <taxon>Bacteria</taxon>
        <taxon>Pseudomonadati</taxon>
        <taxon>Pseudomonadota</taxon>
        <taxon>Gammaproteobacteria</taxon>
        <taxon>Steroidobacterales</taxon>
        <taxon>Steroidobacteraceae</taxon>
        <taxon>Steroidobacter</taxon>
    </lineage>
</organism>
<name>A0ABS1X6G0_9GAMM</name>
<dbReference type="PANTHER" id="PTHR11803:SF39">
    <property type="entry name" value="2-IMINOBUTANOATE_2-IMINOPROPANOATE DEAMINASE"/>
    <property type="match status" value="1"/>
</dbReference>
<feature type="chain" id="PRO_5046109801" evidence="2">
    <location>
        <begin position="27"/>
        <end position="159"/>
    </location>
</feature>
<reference evidence="3 4" key="1">
    <citation type="journal article" date="2021" name="Int. J. Syst. Evol. Microbiol.">
        <title>Steroidobacter gossypii sp. nov., isolated from soil of cotton cropping field.</title>
        <authorList>
            <person name="Huang R."/>
            <person name="Yang S."/>
            <person name="Zhen C."/>
            <person name="Liu W."/>
        </authorList>
    </citation>
    <scope>NUCLEOTIDE SEQUENCE [LARGE SCALE GENOMIC DNA]</scope>
    <source>
        <strain evidence="3 4">S1-65</strain>
    </source>
</reference>
<dbReference type="EMBL" id="JAEVLS010000010">
    <property type="protein sequence ID" value="MBM0108799.1"/>
    <property type="molecule type" value="Genomic_DNA"/>
</dbReference>
<dbReference type="InterPro" id="IPR035959">
    <property type="entry name" value="RutC-like_sf"/>
</dbReference>
<dbReference type="PANTHER" id="PTHR11803">
    <property type="entry name" value="2-IMINOBUTANOATE/2-IMINOPROPANOATE DEAMINASE RIDA"/>
    <property type="match status" value="1"/>
</dbReference>
<accession>A0ABS1X6G0</accession>
<dbReference type="CDD" id="cd00448">
    <property type="entry name" value="YjgF_YER057c_UK114_family"/>
    <property type="match status" value="1"/>
</dbReference>
<keyword evidence="2" id="KW-0732">Signal</keyword>
<comment type="similarity">
    <text evidence="1">Belongs to the RutC family.</text>
</comment>
<dbReference type="NCBIfam" id="TIGR00004">
    <property type="entry name" value="Rid family detoxifying hydrolase"/>
    <property type="match status" value="1"/>
</dbReference>
<evidence type="ECO:0000256" key="1">
    <source>
        <dbReference type="ARBA" id="ARBA00010552"/>
    </source>
</evidence>
<dbReference type="InterPro" id="IPR006175">
    <property type="entry name" value="YjgF/YER057c/UK114"/>
</dbReference>